<reference evidence="2" key="2">
    <citation type="journal article" date="2024" name="Plant">
        <title>Genomic evolution and insights into agronomic trait innovations of Sesamum species.</title>
        <authorList>
            <person name="Miao H."/>
            <person name="Wang L."/>
            <person name="Qu L."/>
            <person name="Liu H."/>
            <person name="Sun Y."/>
            <person name="Le M."/>
            <person name="Wang Q."/>
            <person name="Wei S."/>
            <person name="Zheng Y."/>
            <person name="Lin W."/>
            <person name="Duan Y."/>
            <person name="Cao H."/>
            <person name="Xiong S."/>
            <person name="Wang X."/>
            <person name="Wei L."/>
            <person name="Li C."/>
            <person name="Ma Q."/>
            <person name="Ju M."/>
            <person name="Zhao R."/>
            <person name="Li G."/>
            <person name="Mu C."/>
            <person name="Tian Q."/>
            <person name="Mei H."/>
            <person name="Zhang T."/>
            <person name="Gao T."/>
            <person name="Zhang H."/>
        </authorList>
    </citation>
    <scope>NUCLEOTIDE SEQUENCE</scope>
    <source>
        <strain evidence="2">G02</strain>
    </source>
</reference>
<dbReference type="PANTHER" id="PTHR31286">
    <property type="entry name" value="GLYCINE-RICH CELL WALL STRUCTURAL PROTEIN 1.8-LIKE"/>
    <property type="match status" value="1"/>
</dbReference>
<evidence type="ECO:0000313" key="2">
    <source>
        <dbReference type="EMBL" id="KAL0292826.1"/>
    </source>
</evidence>
<protein>
    <recommendedName>
        <fullName evidence="1">Zinc knuckle CX2CX4HX4C domain-containing protein</fullName>
    </recommendedName>
</protein>
<organism evidence="2">
    <name type="scientific">Sesamum radiatum</name>
    <name type="common">Black benniseed</name>
    <dbReference type="NCBI Taxonomy" id="300843"/>
    <lineage>
        <taxon>Eukaryota</taxon>
        <taxon>Viridiplantae</taxon>
        <taxon>Streptophyta</taxon>
        <taxon>Embryophyta</taxon>
        <taxon>Tracheophyta</taxon>
        <taxon>Spermatophyta</taxon>
        <taxon>Magnoliopsida</taxon>
        <taxon>eudicotyledons</taxon>
        <taxon>Gunneridae</taxon>
        <taxon>Pentapetalae</taxon>
        <taxon>asterids</taxon>
        <taxon>lamiids</taxon>
        <taxon>Lamiales</taxon>
        <taxon>Pedaliaceae</taxon>
        <taxon>Sesamum</taxon>
    </lineage>
</organism>
<dbReference type="Pfam" id="PF14392">
    <property type="entry name" value="zf-CCHC_4"/>
    <property type="match status" value="1"/>
</dbReference>
<dbReference type="EMBL" id="JACGWJ010000385">
    <property type="protein sequence ID" value="KAL0292826.1"/>
    <property type="molecule type" value="Genomic_DNA"/>
</dbReference>
<comment type="caution">
    <text evidence="2">The sequence shown here is derived from an EMBL/GenBank/DDBJ whole genome shotgun (WGS) entry which is preliminary data.</text>
</comment>
<dbReference type="InterPro" id="IPR025836">
    <property type="entry name" value="Zn_knuckle_CX2CX4HX4C"/>
</dbReference>
<dbReference type="AlphaFoldDB" id="A0AAW2JFX6"/>
<dbReference type="InterPro" id="IPR040256">
    <property type="entry name" value="At4g02000-like"/>
</dbReference>
<reference evidence="2" key="1">
    <citation type="submission" date="2020-06" db="EMBL/GenBank/DDBJ databases">
        <authorList>
            <person name="Li T."/>
            <person name="Hu X."/>
            <person name="Zhang T."/>
            <person name="Song X."/>
            <person name="Zhang H."/>
            <person name="Dai N."/>
            <person name="Sheng W."/>
            <person name="Hou X."/>
            <person name="Wei L."/>
        </authorList>
    </citation>
    <scope>NUCLEOTIDE SEQUENCE</scope>
    <source>
        <strain evidence="2">G02</strain>
        <tissue evidence="2">Leaf</tissue>
    </source>
</reference>
<accession>A0AAW2JFX6</accession>
<sequence length="117" mass="13345">MEYWTEDGLSAVASGVGVPLYADKITKLCLRLDYARVCVMLDYHSTLPKHLVIISPNLREGHEVPLKVDIEYEWLPQRCTLCCSLGHKVANCPDGQLQRRSVPVTVFVQRRSQYRAK</sequence>
<name>A0AAW2JFX6_SESRA</name>
<proteinExistence type="predicted"/>
<feature type="domain" description="Zinc knuckle CX2CX4HX4C" evidence="1">
    <location>
        <begin position="64"/>
        <end position="93"/>
    </location>
</feature>
<gene>
    <name evidence="2" type="ORF">Sradi_6970000</name>
</gene>
<evidence type="ECO:0000259" key="1">
    <source>
        <dbReference type="Pfam" id="PF14392"/>
    </source>
</evidence>
<dbReference type="PANTHER" id="PTHR31286:SF180">
    <property type="entry name" value="OS10G0362600 PROTEIN"/>
    <property type="match status" value="1"/>
</dbReference>